<name>A0A4Y2I045_ARAVE</name>
<dbReference type="AlphaFoldDB" id="A0A4Y2I045"/>
<protein>
    <submittedName>
        <fullName evidence="2">Uncharacterized protein</fullName>
    </submittedName>
</protein>
<proteinExistence type="predicted"/>
<dbReference type="Proteomes" id="UP000499080">
    <property type="component" value="Unassembled WGS sequence"/>
</dbReference>
<organism evidence="2 3">
    <name type="scientific">Araneus ventricosus</name>
    <name type="common">Orbweaver spider</name>
    <name type="synonym">Epeira ventricosa</name>
    <dbReference type="NCBI Taxonomy" id="182803"/>
    <lineage>
        <taxon>Eukaryota</taxon>
        <taxon>Metazoa</taxon>
        <taxon>Ecdysozoa</taxon>
        <taxon>Arthropoda</taxon>
        <taxon>Chelicerata</taxon>
        <taxon>Arachnida</taxon>
        <taxon>Araneae</taxon>
        <taxon>Araneomorphae</taxon>
        <taxon>Entelegynae</taxon>
        <taxon>Araneoidea</taxon>
        <taxon>Araneidae</taxon>
        <taxon>Araneus</taxon>
    </lineage>
</organism>
<reference evidence="2 3" key="1">
    <citation type="journal article" date="2019" name="Sci. Rep.">
        <title>Orb-weaving spider Araneus ventricosus genome elucidates the spidroin gene catalogue.</title>
        <authorList>
            <person name="Kono N."/>
            <person name="Nakamura H."/>
            <person name="Ohtoshi R."/>
            <person name="Moran D.A.P."/>
            <person name="Shinohara A."/>
            <person name="Yoshida Y."/>
            <person name="Fujiwara M."/>
            <person name="Mori M."/>
            <person name="Tomita M."/>
            <person name="Arakawa K."/>
        </authorList>
    </citation>
    <scope>NUCLEOTIDE SEQUENCE [LARGE SCALE GENOMIC DNA]</scope>
</reference>
<gene>
    <name evidence="2" type="ORF">AVEN_178880_1</name>
</gene>
<feature type="region of interest" description="Disordered" evidence="1">
    <location>
        <begin position="82"/>
        <end position="108"/>
    </location>
</feature>
<evidence type="ECO:0000256" key="1">
    <source>
        <dbReference type="SAM" id="MobiDB-lite"/>
    </source>
</evidence>
<feature type="compositionally biased region" description="Basic residues" evidence="1">
    <location>
        <begin position="94"/>
        <end position="108"/>
    </location>
</feature>
<evidence type="ECO:0000313" key="3">
    <source>
        <dbReference type="Proteomes" id="UP000499080"/>
    </source>
</evidence>
<keyword evidence="3" id="KW-1185">Reference proteome</keyword>
<comment type="caution">
    <text evidence="2">The sequence shown here is derived from an EMBL/GenBank/DDBJ whole genome shotgun (WGS) entry which is preliminary data.</text>
</comment>
<sequence>MFLLLICRIHKSFYDPSLAHIRLGQKCHKNSFSSPSPFMLRHRGGGGGPGWNGRCSSGIFSPGRDTQGVKAIPLHPAKTQWQRTKSDFFPRASKYQKRQKKPHSPPLP</sequence>
<evidence type="ECO:0000313" key="2">
    <source>
        <dbReference type="EMBL" id="GBM71157.1"/>
    </source>
</evidence>
<accession>A0A4Y2I045</accession>
<dbReference type="EMBL" id="BGPR01002295">
    <property type="protein sequence ID" value="GBM71157.1"/>
    <property type="molecule type" value="Genomic_DNA"/>
</dbReference>